<dbReference type="InterPro" id="IPR011545">
    <property type="entry name" value="DEAD/DEAH_box_helicase_dom"/>
</dbReference>
<comment type="caution">
    <text evidence="11">The sequence shown here is derived from an EMBL/GenBank/DDBJ whole genome shotgun (WGS) entry which is preliminary data.</text>
</comment>
<dbReference type="EMBL" id="LCHP01000004">
    <property type="protein sequence ID" value="KKT36823.1"/>
    <property type="molecule type" value="Genomic_DNA"/>
</dbReference>
<dbReference type="Pfam" id="PF00270">
    <property type="entry name" value="DEAD"/>
    <property type="match status" value="1"/>
</dbReference>
<proteinExistence type="predicted"/>
<dbReference type="SUPFAM" id="SSF50249">
    <property type="entry name" value="Nucleic acid-binding proteins"/>
    <property type="match status" value="1"/>
</dbReference>
<evidence type="ECO:0000256" key="7">
    <source>
        <dbReference type="ARBA" id="ARBA00023204"/>
    </source>
</evidence>
<protein>
    <recommendedName>
        <fullName evidence="8">Probable DNA 3'-5' helicase RecG</fullName>
    </recommendedName>
</protein>
<keyword evidence="3" id="KW-0378">Hydrolase</keyword>
<dbReference type="InterPro" id="IPR012340">
    <property type="entry name" value="NA-bd_OB-fold"/>
</dbReference>
<dbReference type="GO" id="GO:0016787">
    <property type="term" value="F:hydrolase activity"/>
    <property type="evidence" value="ECO:0007669"/>
    <property type="project" value="UniProtKB-KW"/>
</dbReference>
<organism evidence="11 12">
    <name type="scientific">Candidatus Nomurabacteria bacterium GW2011_GWB1_44_12</name>
    <dbReference type="NCBI Taxonomy" id="1618748"/>
    <lineage>
        <taxon>Bacteria</taxon>
        <taxon>Candidatus Nomuraibacteriota</taxon>
    </lineage>
</organism>
<dbReference type="GO" id="GO:0005524">
    <property type="term" value="F:ATP binding"/>
    <property type="evidence" value="ECO:0007669"/>
    <property type="project" value="UniProtKB-KW"/>
</dbReference>
<keyword evidence="5" id="KW-0067">ATP-binding</keyword>
<dbReference type="GO" id="GO:0006281">
    <property type="term" value="P:DNA repair"/>
    <property type="evidence" value="ECO:0007669"/>
    <property type="project" value="UniProtKB-KW"/>
</dbReference>
<dbReference type="SMART" id="SM00490">
    <property type="entry name" value="HELICc"/>
    <property type="match status" value="1"/>
</dbReference>
<dbReference type="InterPro" id="IPR033454">
    <property type="entry name" value="RecG_wedge"/>
</dbReference>
<dbReference type="PANTHER" id="PTHR47964">
    <property type="entry name" value="ATP-DEPENDENT DNA HELICASE HOMOLOG RECG, CHLOROPLASTIC"/>
    <property type="match status" value="1"/>
</dbReference>
<dbReference type="NCBIfam" id="NF008168">
    <property type="entry name" value="PRK10917.2-2"/>
    <property type="match status" value="1"/>
</dbReference>
<dbReference type="PROSITE" id="PS51192">
    <property type="entry name" value="HELICASE_ATP_BIND_1"/>
    <property type="match status" value="1"/>
</dbReference>
<evidence type="ECO:0000259" key="9">
    <source>
        <dbReference type="PROSITE" id="PS51192"/>
    </source>
</evidence>
<sequence length="730" mass="81494">MKNGDIVFPETLLETIFRLTPIQKKGLAKLGIATVDDILRYFPTRYTSIAEIKNIANLSKGDTATIYGRVVSSKTSKGFRTKIPMTEAVIEDSTGHIKCVWFHQAYIAKMLVPEMMVKLSGHVEERGGVPYLANPELVRTNELPLDTSGSLFENDKETQFYPVYPETKGITSRFIYHHIQKLFSKGVLDNISDQIPEEILNKYHLPTLRPALVWIHSPQKEADAQSARKRFAFEEVFMIQLARQRERALTKEHSGFVIEPEEKALACFTSRFPFKPTASQIHALKDIFSDFKKGIPMGRLLEGDVGSGKTFVAAVSAYAVATTPPHDNKFGNLQVAYMAPTEILAEQHFKSFIEYFQSGAGDKSGNPIEIGLLTGSGAKKFPSKLDPEGSTKVSKAQLLKWVADGKLPILIGTHSLIQKNVEFKNLGLAIVDEQHRFGTLQRGKLAKKESSIPHFLSMTATPIPRTLALTIYGNLDLTLLDEMPVGRLPIKTELVTKSNRQKMEEHIREEINNGRQAYVICPRINEPDPEKELALNAKSVIAEAKRIAEDIFPEFEVGVLHGKMKPAEKEWVMEEFKKGAIHILVATSVIEVGVNVPNATMIVIEGAERFGLAQLHQLRGRVIRSNHQAYCYILTDSTNETSQKRLKALVSAKNGFELAELDLTLRGSGELSGGKQWGISDLGMEAIKNIKMVEAARTEASRIIAEDVDLTKYPLLRTKIDTHLKGTHWE</sequence>
<evidence type="ECO:0000256" key="3">
    <source>
        <dbReference type="ARBA" id="ARBA00022801"/>
    </source>
</evidence>
<dbReference type="GO" id="GO:0003677">
    <property type="term" value="F:DNA binding"/>
    <property type="evidence" value="ECO:0007669"/>
    <property type="project" value="UniProtKB-KW"/>
</dbReference>
<dbReference type="Pfam" id="PF17191">
    <property type="entry name" value="RecG_wedge"/>
    <property type="match status" value="1"/>
</dbReference>
<evidence type="ECO:0000259" key="10">
    <source>
        <dbReference type="PROSITE" id="PS51194"/>
    </source>
</evidence>
<gene>
    <name evidence="11" type="ORF">UW25_C0004G0151</name>
</gene>
<dbReference type="PROSITE" id="PS51194">
    <property type="entry name" value="HELICASE_CTER"/>
    <property type="match status" value="1"/>
</dbReference>
<dbReference type="Gene3D" id="3.40.50.300">
    <property type="entry name" value="P-loop containing nucleotide triphosphate hydrolases"/>
    <property type="match status" value="2"/>
</dbReference>
<dbReference type="InterPro" id="IPR047112">
    <property type="entry name" value="RecG/Mfd"/>
</dbReference>
<evidence type="ECO:0000313" key="12">
    <source>
        <dbReference type="Proteomes" id="UP000033815"/>
    </source>
</evidence>
<dbReference type="InterPro" id="IPR014001">
    <property type="entry name" value="Helicase_ATP-bd"/>
</dbReference>
<dbReference type="Pfam" id="PF19833">
    <property type="entry name" value="RecG_dom3_C"/>
    <property type="match status" value="1"/>
</dbReference>
<keyword evidence="6" id="KW-0238">DNA-binding</keyword>
<evidence type="ECO:0000256" key="5">
    <source>
        <dbReference type="ARBA" id="ARBA00022840"/>
    </source>
</evidence>
<name>A0A837I9P7_9BACT</name>
<dbReference type="InterPro" id="IPR027417">
    <property type="entry name" value="P-loop_NTPase"/>
</dbReference>
<keyword evidence="7" id="KW-0234">DNA repair</keyword>
<reference evidence="11 12" key="1">
    <citation type="journal article" date="2015" name="Nature">
        <title>rRNA introns, odd ribosomes, and small enigmatic genomes across a large radiation of phyla.</title>
        <authorList>
            <person name="Brown C.T."/>
            <person name="Hug L.A."/>
            <person name="Thomas B.C."/>
            <person name="Sharon I."/>
            <person name="Castelle C.J."/>
            <person name="Singh A."/>
            <person name="Wilkins M.J."/>
            <person name="Williams K.H."/>
            <person name="Banfield J.F."/>
        </authorList>
    </citation>
    <scope>NUCLEOTIDE SEQUENCE [LARGE SCALE GENOMIC DNA]</scope>
</reference>
<keyword evidence="4 11" id="KW-0347">Helicase</keyword>
<dbReference type="AlphaFoldDB" id="A0A837I9P7"/>
<evidence type="ECO:0000256" key="2">
    <source>
        <dbReference type="ARBA" id="ARBA00022763"/>
    </source>
</evidence>
<dbReference type="CDD" id="cd04488">
    <property type="entry name" value="RecG_wedge_OBF"/>
    <property type="match status" value="1"/>
</dbReference>
<evidence type="ECO:0000256" key="1">
    <source>
        <dbReference type="ARBA" id="ARBA00022741"/>
    </source>
</evidence>
<evidence type="ECO:0000256" key="8">
    <source>
        <dbReference type="ARBA" id="ARBA00049819"/>
    </source>
</evidence>
<dbReference type="SMART" id="SM00487">
    <property type="entry name" value="DEXDc"/>
    <property type="match status" value="1"/>
</dbReference>
<feature type="domain" description="Helicase C-terminal" evidence="10">
    <location>
        <begin position="502"/>
        <end position="669"/>
    </location>
</feature>
<keyword evidence="2" id="KW-0227">DNA damage</keyword>
<evidence type="ECO:0000256" key="6">
    <source>
        <dbReference type="ARBA" id="ARBA00023125"/>
    </source>
</evidence>
<accession>A0A837I9P7</accession>
<dbReference type="SUPFAM" id="SSF52540">
    <property type="entry name" value="P-loop containing nucleoside triphosphate hydrolases"/>
    <property type="match status" value="2"/>
</dbReference>
<dbReference type="PANTHER" id="PTHR47964:SF1">
    <property type="entry name" value="ATP-DEPENDENT DNA HELICASE HOMOLOG RECG, CHLOROPLASTIC"/>
    <property type="match status" value="1"/>
</dbReference>
<dbReference type="Pfam" id="PF00271">
    <property type="entry name" value="Helicase_C"/>
    <property type="match status" value="1"/>
</dbReference>
<dbReference type="Gene3D" id="2.40.50.140">
    <property type="entry name" value="Nucleic acid-binding proteins"/>
    <property type="match status" value="1"/>
</dbReference>
<dbReference type="GO" id="GO:0003678">
    <property type="term" value="F:DNA helicase activity"/>
    <property type="evidence" value="ECO:0007669"/>
    <property type="project" value="TreeGrafter"/>
</dbReference>
<keyword evidence="1" id="KW-0547">Nucleotide-binding</keyword>
<feature type="domain" description="Helicase ATP-binding" evidence="9">
    <location>
        <begin position="290"/>
        <end position="480"/>
    </location>
</feature>
<dbReference type="InterPro" id="IPR045562">
    <property type="entry name" value="RecG_dom3_C"/>
</dbReference>
<dbReference type="InterPro" id="IPR001650">
    <property type="entry name" value="Helicase_C-like"/>
</dbReference>
<evidence type="ECO:0000313" key="11">
    <source>
        <dbReference type="EMBL" id="KKT36823.1"/>
    </source>
</evidence>
<evidence type="ECO:0000256" key="4">
    <source>
        <dbReference type="ARBA" id="ARBA00022806"/>
    </source>
</evidence>
<dbReference type="Proteomes" id="UP000033815">
    <property type="component" value="Unassembled WGS sequence"/>
</dbReference>